<keyword evidence="3" id="KW-1185">Reference proteome</keyword>
<evidence type="ECO:0000313" key="3">
    <source>
        <dbReference type="Proteomes" id="UP000215914"/>
    </source>
</evidence>
<reference evidence="2" key="1">
    <citation type="journal article" date="2017" name="Nature">
        <title>The sunflower genome provides insights into oil metabolism, flowering and Asterid evolution.</title>
        <authorList>
            <person name="Badouin H."/>
            <person name="Gouzy J."/>
            <person name="Grassa C.J."/>
            <person name="Murat F."/>
            <person name="Staton S.E."/>
            <person name="Cottret L."/>
            <person name="Lelandais-Briere C."/>
            <person name="Owens G.L."/>
            <person name="Carrere S."/>
            <person name="Mayjonade B."/>
            <person name="Legrand L."/>
            <person name="Gill N."/>
            <person name="Kane N.C."/>
            <person name="Bowers J.E."/>
            <person name="Hubner S."/>
            <person name="Bellec A."/>
            <person name="Berard A."/>
            <person name="Berges H."/>
            <person name="Blanchet N."/>
            <person name="Boniface M.C."/>
            <person name="Brunel D."/>
            <person name="Catrice O."/>
            <person name="Chaidir N."/>
            <person name="Claudel C."/>
            <person name="Donnadieu C."/>
            <person name="Faraut T."/>
            <person name="Fievet G."/>
            <person name="Helmstetter N."/>
            <person name="King M."/>
            <person name="Knapp S.J."/>
            <person name="Lai Z."/>
            <person name="Le Paslier M.C."/>
            <person name="Lippi Y."/>
            <person name="Lorenzon L."/>
            <person name="Mandel J.R."/>
            <person name="Marage G."/>
            <person name="Marchand G."/>
            <person name="Marquand E."/>
            <person name="Bret-Mestries E."/>
            <person name="Morien E."/>
            <person name="Nambeesan S."/>
            <person name="Nguyen T."/>
            <person name="Pegot-Espagnet P."/>
            <person name="Pouilly N."/>
            <person name="Raftis F."/>
            <person name="Sallet E."/>
            <person name="Schiex T."/>
            <person name="Thomas J."/>
            <person name="Vandecasteele C."/>
            <person name="Vares D."/>
            <person name="Vear F."/>
            <person name="Vautrin S."/>
            <person name="Crespi M."/>
            <person name="Mangin B."/>
            <person name="Burke J.M."/>
            <person name="Salse J."/>
            <person name="Munos S."/>
            <person name="Vincourt P."/>
            <person name="Rieseberg L.H."/>
            <person name="Langlade N.B."/>
        </authorList>
    </citation>
    <scope>NUCLEOTIDE SEQUENCE</scope>
    <source>
        <tissue evidence="2">Leaves</tissue>
    </source>
</reference>
<gene>
    <name evidence="2" type="ORF">HanXRQr2_Chr16g0767991</name>
</gene>
<dbReference type="Gramene" id="mRNA:HanXRQr2_Chr16g0767991">
    <property type="protein sequence ID" value="CDS:HanXRQr2_Chr16g0767991.1"/>
    <property type="gene ID" value="HanXRQr2_Chr16g0767991"/>
</dbReference>
<sequence length="68" mass="8134">MATIIHNPFTKPQSPTDRRRRSFMVSKLQKNCIARLRLFMKITTPWLHVTPRKYKSFITKMLSVTKQK</sequence>
<dbReference type="Proteomes" id="UP000215914">
    <property type="component" value="Unassembled WGS sequence"/>
</dbReference>
<evidence type="ECO:0000313" key="2">
    <source>
        <dbReference type="EMBL" id="KAF5761689.1"/>
    </source>
</evidence>
<reference evidence="2" key="2">
    <citation type="submission" date="2020-06" db="EMBL/GenBank/DDBJ databases">
        <title>Helianthus annuus Genome sequencing and assembly Release 2.</title>
        <authorList>
            <person name="Gouzy J."/>
            <person name="Langlade N."/>
            <person name="Munos S."/>
        </authorList>
    </citation>
    <scope>NUCLEOTIDE SEQUENCE</scope>
    <source>
        <tissue evidence="2">Leaves</tissue>
    </source>
</reference>
<feature type="region of interest" description="Disordered" evidence="1">
    <location>
        <begin position="1"/>
        <end position="20"/>
    </location>
</feature>
<name>A0A9K3DVW7_HELAN</name>
<comment type="caution">
    <text evidence="2">The sequence shown here is derived from an EMBL/GenBank/DDBJ whole genome shotgun (WGS) entry which is preliminary data.</text>
</comment>
<dbReference type="EMBL" id="MNCJ02000331">
    <property type="protein sequence ID" value="KAF5761689.1"/>
    <property type="molecule type" value="Genomic_DNA"/>
</dbReference>
<organism evidence="2 3">
    <name type="scientific">Helianthus annuus</name>
    <name type="common">Common sunflower</name>
    <dbReference type="NCBI Taxonomy" id="4232"/>
    <lineage>
        <taxon>Eukaryota</taxon>
        <taxon>Viridiplantae</taxon>
        <taxon>Streptophyta</taxon>
        <taxon>Embryophyta</taxon>
        <taxon>Tracheophyta</taxon>
        <taxon>Spermatophyta</taxon>
        <taxon>Magnoliopsida</taxon>
        <taxon>eudicotyledons</taxon>
        <taxon>Gunneridae</taxon>
        <taxon>Pentapetalae</taxon>
        <taxon>asterids</taxon>
        <taxon>campanulids</taxon>
        <taxon>Asterales</taxon>
        <taxon>Asteraceae</taxon>
        <taxon>Asteroideae</taxon>
        <taxon>Heliantheae alliance</taxon>
        <taxon>Heliantheae</taxon>
        <taxon>Helianthus</taxon>
    </lineage>
</organism>
<proteinExistence type="predicted"/>
<protein>
    <submittedName>
        <fullName evidence="2">Uncharacterized protein</fullName>
    </submittedName>
</protein>
<accession>A0A9K3DVW7</accession>
<evidence type="ECO:0000256" key="1">
    <source>
        <dbReference type="SAM" id="MobiDB-lite"/>
    </source>
</evidence>
<dbReference type="AlphaFoldDB" id="A0A9K3DVW7"/>